<dbReference type="AlphaFoldDB" id="A0A4Z2GII6"/>
<evidence type="ECO:0000256" key="1">
    <source>
        <dbReference type="SAM" id="MobiDB-lite"/>
    </source>
</evidence>
<name>A0A4Z2GII6_9TELE</name>
<gene>
    <name evidence="2" type="ORF">EYF80_037228</name>
</gene>
<dbReference type="EMBL" id="SRLO01000542">
    <property type="protein sequence ID" value="TNN52584.1"/>
    <property type="molecule type" value="Genomic_DNA"/>
</dbReference>
<comment type="caution">
    <text evidence="2">The sequence shown here is derived from an EMBL/GenBank/DDBJ whole genome shotgun (WGS) entry which is preliminary data.</text>
</comment>
<accession>A0A4Z2GII6</accession>
<dbReference type="Proteomes" id="UP000314294">
    <property type="component" value="Unassembled WGS sequence"/>
</dbReference>
<reference evidence="2 3" key="1">
    <citation type="submission" date="2019-03" db="EMBL/GenBank/DDBJ databases">
        <title>First draft genome of Liparis tanakae, snailfish: a comprehensive survey of snailfish specific genes.</title>
        <authorList>
            <person name="Kim W."/>
            <person name="Song I."/>
            <person name="Jeong J.-H."/>
            <person name="Kim D."/>
            <person name="Kim S."/>
            <person name="Ryu S."/>
            <person name="Song J.Y."/>
            <person name="Lee S.K."/>
        </authorList>
    </citation>
    <scope>NUCLEOTIDE SEQUENCE [LARGE SCALE GENOMIC DNA]</scope>
    <source>
        <tissue evidence="2">Muscle</tissue>
    </source>
</reference>
<sequence>MARGVSPKGRRVDAGAAVVVPQIRVQVGEHLGGLEVQQAPRLSEGLLQTDRRAVQQLQESRTMGTGWVGDAVAGADVDMTALMKLPPWRLTIETVCIKTVIMTASHFSAEREREMIPVTGNGRFIFTLHLLILDDSKIGISKSETGAVNGRAAEGSKGSAGGGEPPPYNDS</sequence>
<proteinExistence type="predicted"/>
<organism evidence="2 3">
    <name type="scientific">Liparis tanakae</name>
    <name type="common">Tanaka's snailfish</name>
    <dbReference type="NCBI Taxonomy" id="230148"/>
    <lineage>
        <taxon>Eukaryota</taxon>
        <taxon>Metazoa</taxon>
        <taxon>Chordata</taxon>
        <taxon>Craniata</taxon>
        <taxon>Vertebrata</taxon>
        <taxon>Euteleostomi</taxon>
        <taxon>Actinopterygii</taxon>
        <taxon>Neopterygii</taxon>
        <taxon>Teleostei</taxon>
        <taxon>Neoteleostei</taxon>
        <taxon>Acanthomorphata</taxon>
        <taxon>Eupercaria</taxon>
        <taxon>Perciformes</taxon>
        <taxon>Cottioidei</taxon>
        <taxon>Cottales</taxon>
        <taxon>Liparidae</taxon>
        <taxon>Liparis</taxon>
    </lineage>
</organism>
<evidence type="ECO:0000313" key="3">
    <source>
        <dbReference type="Proteomes" id="UP000314294"/>
    </source>
</evidence>
<evidence type="ECO:0000313" key="2">
    <source>
        <dbReference type="EMBL" id="TNN52584.1"/>
    </source>
</evidence>
<protein>
    <submittedName>
        <fullName evidence="2">Uncharacterized protein</fullName>
    </submittedName>
</protein>
<keyword evidence="3" id="KW-1185">Reference proteome</keyword>
<feature type="region of interest" description="Disordered" evidence="1">
    <location>
        <begin position="147"/>
        <end position="171"/>
    </location>
</feature>